<dbReference type="AlphaFoldDB" id="A0A0X3NF24"/>
<organism evidence="1">
    <name type="scientific">Schistocephalus solidus</name>
    <name type="common">Tapeworm</name>
    <dbReference type="NCBI Taxonomy" id="70667"/>
    <lineage>
        <taxon>Eukaryota</taxon>
        <taxon>Metazoa</taxon>
        <taxon>Spiralia</taxon>
        <taxon>Lophotrochozoa</taxon>
        <taxon>Platyhelminthes</taxon>
        <taxon>Cestoda</taxon>
        <taxon>Eucestoda</taxon>
        <taxon>Diphyllobothriidea</taxon>
        <taxon>Diphyllobothriidae</taxon>
        <taxon>Schistocephalus</taxon>
    </lineage>
</organism>
<evidence type="ECO:0000313" key="1">
    <source>
        <dbReference type="EMBL" id="JAP38599.1"/>
    </source>
</evidence>
<dbReference type="EMBL" id="GEEE01024626">
    <property type="protein sequence ID" value="JAP38599.1"/>
    <property type="molecule type" value="Transcribed_RNA"/>
</dbReference>
<keyword evidence="1" id="KW-0489">Methyltransferase</keyword>
<dbReference type="GO" id="GO:0032259">
    <property type="term" value="P:methylation"/>
    <property type="evidence" value="ECO:0007669"/>
    <property type="project" value="UniProtKB-KW"/>
</dbReference>
<sequence length="268" mass="30408">MRNIAGTEKRLAARRLKRKDEKRRRRERDALITRESVKAGKYVPKRTVVRHSRERMIENLMNAPKICIDCSFESLMSPKVASRLCLYTALHFTRNAASSRNNFAVPTALIRAPQSPSVFILPTFLWKVLLVSVAARSAQDLKTTRVLVWQPLMTLRLNRRVCHSKNLARRVGVRQTKQSRLPYRSTSFSASFSLTASTRIGGKPSRPIYRGAFRGEIQYLVFFALLERSDCDLLCLFSALLSISNGPSGAFYLCSGPPFCFMAVSTRE</sequence>
<protein>
    <submittedName>
        <fullName evidence="1">tRNA methyltransferase 10 homolog B</fullName>
    </submittedName>
</protein>
<accession>A0A0X3NF24</accession>
<keyword evidence="1" id="KW-0808">Transferase</keyword>
<reference evidence="1" key="1">
    <citation type="submission" date="2016-01" db="EMBL/GenBank/DDBJ databases">
        <title>Reference transcriptome for the parasite Schistocephalus solidus: insights into the molecular evolution of parasitism.</title>
        <authorList>
            <person name="Hebert F.O."/>
            <person name="Grambauer S."/>
            <person name="Barber I."/>
            <person name="Landry C.R."/>
            <person name="Aubin-Horth N."/>
        </authorList>
    </citation>
    <scope>NUCLEOTIDE SEQUENCE</scope>
</reference>
<proteinExistence type="predicted"/>
<name>A0A0X3NF24_SCHSO</name>
<gene>
    <name evidence="1" type="primary">TM10B</name>
    <name evidence="1" type="ORF">TR149276</name>
</gene>
<dbReference type="GO" id="GO:0008168">
    <property type="term" value="F:methyltransferase activity"/>
    <property type="evidence" value="ECO:0007669"/>
    <property type="project" value="UniProtKB-KW"/>
</dbReference>